<dbReference type="RefSeq" id="XP_060286404.1">
    <property type="nucleotide sequence ID" value="XM_060430490.1"/>
</dbReference>
<keyword evidence="4" id="KW-1185">Reference proteome</keyword>
<reference evidence="3" key="1">
    <citation type="submission" date="2023-06" db="EMBL/GenBank/DDBJ databases">
        <title>Genome-scale phylogeny and comparative genomics of the fungal order Sordariales.</title>
        <authorList>
            <consortium name="Lawrence Berkeley National Laboratory"/>
            <person name="Hensen N."/>
            <person name="Bonometti L."/>
            <person name="Westerberg I."/>
            <person name="Brannstrom I.O."/>
            <person name="Guillou S."/>
            <person name="Cros-Aarteil S."/>
            <person name="Calhoun S."/>
            <person name="Haridas S."/>
            <person name="Kuo A."/>
            <person name="Mondo S."/>
            <person name="Pangilinan J."/>
            <person name="Riley R."/>
            <person name="Labutti K."/>
            <person name="Andreopoulos B."/>
            <person name="Lipzen A."/>
            <person name="Chen C."/>
            <person name="Yanf M."/>
            <person name="Daum C."/>
            <person name="Ng V."/>
            <person name="Clum A."/>
            <person name="Steindorff A."/>
            <person name="Ohm R."/>
            <person name="Martin F."/>
            <person name="Silar P."/>
            <person name="Natvig D."/>
            <person name="Lalanne C."/>
            <person name="Gautier V."/>
            <person name="Ament-Velasquez S.L."/>
            <person name="Kruys A."/>
            <person name="Hutchinson M.I."/>
            <person name="Powell A.J."/>
            <person name="Barry K."/>
            <person name="Miller A.N."/>
            <person name="Grigoriev I.V."/>
            <person name="Debuchy R."/>
            <person name="Gladieux P."/>
            <person name="Thoren M.H."/>
            <person name="Johannesson H."/>
        </authorList>
    </citation>
    <scope>NUCLEOTIDE SEQUENCE</scope>
    <source>
        <strain evidence="3">8032-3</strain>
    </source>
</reference>
<evidence type="ECO:0000259" key="2">
    <source>
        <dbReference type="Pfam" id="PF06985"/>
    </source>
</evidence>
<feature type="compositionally biased region" description="Acidic residues" evidence="1">
    <location>
        <begin position="327"/>
        <end position="351"/>
    </location>
</feature>
<dbReference type="Pfam" id="PF06985">
    <property type="entry name" value="HET"/>
    <property type="match status" value="1"/>
</dbReference>
<organism evidence="3 4">
    <name type="scientific">Phialemonium atrogriseum</name>
    <dbReference type="NCBI Taxonomy" id="1093897"/>
    <lineage>
        <taxon>Eukaryota</taxon>
        <taxon>Fungi</taxon>
        <taxon>Dikarya</taxon>
        <taxon>Ascomycota</taxon>
        <taxon>Pezizomycotina</taxon>
        <taxon>Sordariomycetes</taxon>
        <taxon>Sordariomycetidae</taxon>
        <taxon>Cephalothecales</taxon>
        <taxon>Cephalothecaceae</taxon>
        <taxon>Phialemonium</taxon>
    </lineage>
</organism>
<feature type="domain" description="Heterokaryon incompatibility" evidence="2">
    <location>
        <begin position="38"/>
        <end position="192"/>
    </location>
</feature>
<evidence type="ECO:0000313" key="4">
    <source>
        <dbReference type="Proteomes" id="UP001244011"/>
    </source>
</evidence>
<dbReference type="EMBL" id="MU839001">
    <property type="protein sequence ID" value="KAK1770191.1"/>
    <property type="molecule type" value="Genomic_DNA"/>
</dbReference>
<sequence>MPTRVLQIDDTNAQMSAGGGSSLSLKLVEPPHSTQTEYACLSHCWGKLGPVKTTKASKLQFLQCVPWDVLPRSFQEAISFAHMLNIRYLWIDSLCIIQDDPDDVEREIRQMCRIYEGAVVTLAITKSHIPSEGCFSTLSPESAGYEMPVPATFDWSAAVVREVFDHAHAVSSYENPPPGKAPLLSRGWVLQERILSRRVLHFTAEELAFECVTARCCECERDPHEMPGFKSTMSQAVETDDRDGLYLKWRALVERYTNLDLTFETDRLPAIAGLAEKFERRLNDRYFYGTWAGNLLESLNWLSFIPIRRDRRPAAPSWSWAAASSTDDNDDDDDDDVVGDDDDDDDDDDNVCGDADANANDADDNVGGDADANANDGDDDDDKDDDDDGDDWGGCPRSLDYDGYSGNLGRRGVGGRGHRNITMRGSGRSRLNFTMMTIWTHAICLWQNKRGWLVQAAVVIEASARTTCALAEDPRAAPVKPTVPQPTMPTLDEDACQPRRRHPESVSRMETIGTALQAYLS</sequence>
<feature type="compositionally biased region" description="Acidic residues" evidence="1">
    <location>
        <begin position="376"/>
        <end position="391"/>
    </location>
</feature>
<feature type="compositionally biased region" description="Low complexity" evidence="1">
    <location>
        <begin position="315"/>
        <end position="325"/>
    </location>
</feature>
<dbReference type="PANTHER" id="PTHR33112">
    <property type="entry name" value="DOMAIN PROTEIN, PUTATIVE-RELATED"/>
    <property type="match status" value="1"/>
</dbReference>
<name>A0AAJ0C590_9PEZI</name>
<dbReference type="PANTHER" id="PTHR33112:SF9">
    <property type="entry name" value="HETEROKARYON INCOMPATIBILITY DOMAIN-CONTAINING PROTEIN"/>
    <property type="match status" value="1"/>
</dbReference>
<evidence type="ECO:0000256" key="1">
    <source>
        <dbReference type="SAM" id="MobiDB-lite"/>
    </source>
</evidence>
<gene>
    <name evidence="3" type="ORF">QBC33DRAFT_567534</name>
</gene>
<feature type="region of interest" description="Disordered" evidence="1">
    <location>
        <begin position="315"/>
        <end position="425"/>
    </location>
</feature>
<feature type="region of interest" description="Disordered" evidence="1">
    <location>
        <begin position="476"/>
        <end position="504"/>
    </location>
</feature>
<evidence type="ECO:0000313" key="3">
    <source>
        <dbReference type="EMBL" id="KAK1770191.1"/>
    </source>
</evidence>
<dbReference type="AlphaFoldDB" id="A0AAJ0C590"/>
<comment type="caution">
    <text evidence="3">The sequence shown here is derived from an EMBL/GenBank/DDBJ whole genome shotgun (WGS) entry which is preliminary data.</text>
</comment>
<proteinExistence type="predicted"/>
<accession>A0AAJ0C590</accession>
<dbReference type="GeneID" id="85313677"/>
<dbReference type="InterPro" id="IPR010730">
    <property type="entry name" value="HET"/>
</dbReference>
<dbReference type="Proteomes" id="UP001244011">
    <property type="component" value="Unassembled WGS sequence"/>
</dbReference>
<protein>
    <submittedName>
        <fullName evidence="3">Heterokaryon incompatibility protein-domain-containing protein</fullName>
    </submittedName>
</protein>